<organism evidence="4 5">
    <name type="scientific">Thomasclavelia cocleata</name>
    <dbReference type="NCBI Taxonomy" id="69824"/>
    <lineage>
        <taxon>Bacteria</taxon>
        <taxon>Bacillati</taxon>
        <taxon>Bacillota</taxon>
        <taxon>Erysipelotrichia</taxon>
        <taxon>Erysipelotrichales</taxon>
        <taxon>Coprobacillaceae</taxon>
        <taxon>Thomasclavelia</taxon>
    </lineage>
</organism>
<gene>
    <name evidence="4" type="primary">ndoA_2</name>
    <name evidence="4" type="ORF">IMSAGC017_02375</name>
</gene>
<name>A0A829ZED2_9FIRM</name>
<dbReference type="RefSeq" id="WP_172473390.1">
    <property type="nucleotide sequence ID" value="NZ_BLMI01000297.1"/>
</dbReference>
<evidence type="ECO:0000256" key="1">
    <source>
        <dbReference type="ARBA" id="ARBA00007521"/>
    </source>
</evidence>
<dbReference type="GO" id="GO:0004521">
    <property type="term" value="F:RNA endonuclease activity"/>
    <property type="evidence" value="ECO:0007669"/>
    <property type="project" value="TreeGrafter"/>
</dbReference>
<protein>
    <recommendedName>
        <fullName evidence="3">mRNA interferase</fullName>
        <ecNumber evidence="3">3.1.-.-</ecNumber>
    </recommendedName>
</protein>
<dbReference type="GO" id="GO:0016075">
    <property type="term" value="P:rRNA catabolic process"/>
    <property type="evidence" value="ECO:0007669"/>
    <property type="project" value="TreeGrafter"/>
</dbReference>
<dbReference type="InterPro" id="IPR003477">
    <property type="entry name" value="PemK-like"/>
</dbReference>
<sequence length="128" mass="14853">MKIKRGQIYLADLSKGYGSEQGGIRPVLVIQNNKGNKYSPTLIIACITSRYQYKHHLPTHYYIPDSAGLKHRSIVMMEQIKVIDKTRLIKYIGSVSPKFMNILDKKIMISLGMNYKYTKVNKHKREHK</sequence>
<keyword evidence="2" id="KW-1277">Toxin-antitoxin system</keyword>
<dbReference type="GO" id="GO:0003677">
    <property type="term" value="F:DNA binding"/>
    <property type="evidence" value="ECO:0007669"/>
    <property type="project" value="InterPro"/>
</dbReference>
<dbReference type="Proteomes" id="UP000490821">
    <property type="component" value="Unassembled WGS sequence"/>
</dbReference>
<keyword evidence="3" id="KW-0540">Nuclease</keyword>
<dbReference type="SUPFAM" id="SSF50118">
    <property type="entry name" value="Cell growth inhibitor/plasmid maintenance toxic component"/>
    <property type="match status" value="1"/>
</dbReference>
<dbReference type="Gene3D" id="2.30.30.110">
    <property type="match status" value="1"/>
</dbReference>
<evidence type="ECO:0000313" key="4">
    <source>
        <dbReference type="EMBL" id="GFI42327.1"/>
    </source>
</evidence>
<reference evidence="4 5" key="1">
    <citation type="journal article" date="2020" name="Microbiome">
        <title>Single-cell genomics of uncultured bacteria reveals dietary fiber responders in the mouse gut microbiota.</title>
        <authorList>
            <person name="Chijiiwa R."/>
            <person name="Hosokawa M."/>
            <person name="Kogawa M."/>
            <person name="Nishikawa Y."/>
            <person name="Ide K."/>
            <person name="Sakanashi C."/>
            <person name="Takahashi K."/>
            <person name="Takeyama H."/>
        </authorList>
    </citation>
    <scope>NUCLEOTIDE SEQUENCE [LARGE SCALE GENOMIC DNA]</scope>
    <source>
        <strain evidence="4">IMSAGC_017</strain>
    </source>
</reference>
<evidence type="ECO:0000313" key="5">
    <source>
        <dbReference type="Proteomes" id="UP000490821"/>
    </source>
</evidence>
<dbReference type="EC" id="3.1.-.-" evidence="3"/>
<evidence type="ECO:0000256" key="3">
    <source>
        <dbReference type="PIRNR" id="PIRNR033490"/>
    </source>
</evidence>
<dbReference type="GO" id="GO:0016787">
    <property type="term" value="F:hydrolase activity"/>
    <property type="evidence" value="ECO:0007669"/>
    <property type="project" value="UniProtKB-KW"/>
</dbReference>
<keyword evidence="3" id="KW-0255">Endonuclease</keyword>
<dbReference type="PANTHER" id="PTHR33988">
    <property type="entry name" value="ENDORIBONUCLEASE MAZF-RELATED"/>
    <property type="match status" value="1"/>
</dbReference>
<evidence type="ECO:0000256" key="2">
    <source>
        <dbReference type="ARBA" id="ARBA00022649"/>
    </source>
</evidence>
<keyword evidence="3 4" id="KW-0378">Hydrolase</keyword>
<dbReference type="InterPro" id="IPR011067">
    <property type="entry name" value="Plasmid_toxin/cell-grow_inhib"/>
</dbReference>
<dbReference type="PIRSF" id="PIRSF033490">
    <property type="entry name" value="MazF"/>
    <property type="match status" value="1"/>
</dbReference>
<dbReference type="AlphaFoldDB" id="A0A829ZED2"/>
<comment type="caution">
    <text evidence="4">The sequence shown here is derived from an EMBL/GenBank/DDBJ whole genome shotgun (WGS) entry which is preliminary data.</text>
</comment>
<dbReference type="Pfam" id="PF02452">
    <property type="entry name" value="PemK_toxin"/>
    <property type="match status" value="1"/>
</dbReference>
<proteinExistence type="inferred from homology"/>
<dbReference type="PANTHER" id="PTHR33988:SF2">
    <property type="entry name" value="ENDORIBONUCLEASE MAZF"/>
    <property type="match status" value="1"/>
</dbReference>
<accession>A0A829ZED2</accession>
<dbReference type="GO" id="GO:0006402">
    <property type="term" value="P:mRNA catabolic process"/>
    <property type="evidence" value="ECO:0007669"/>
    <property type="project" value="TreeGrafter"/>
</dbReference>
<comment type="similarity">
    <text evidence="1 3">Belongs to the PemK/MazF family.</text>
</comment>
<comment type="function">
    <text evidence="3">Toxic component of a type II toxin-antitoxin (TA) system.</text>
</comment>
<dbReference type="EMBL" id="BLMI01000297">
    <property type="protein sequence ID" value="GFI42327.1"/>
    <property type="molecule type" value="Genomic_DNA"/>
</dbReference>